<evidence type="ECO:0000313" key="2">
    <source>
        <dbReference type="EMBL" id="GAY75955.1"/>
    </source>
</evidence>
<feature type="transmembrane region" description="Helical" evidence="1">
    <location>
        <begin position="143"/>
        <end position="164"/>
    </location>
</feature>
<feature type="transmembrane region" description="Helical" evidence="1">
    <location>
        <begin position="116"/>
        <end position="137"/>
    </location>
</feature>
<reference evidence="2 3" key="1">
    <citation type="submission" date="2017-11" db="EMBL/GenBank/DDBJ databases">
        <title>Draft Genome Sequence of Sporolactobacillus inulinus NBRC 111894 Isolated from Koso, a Japanese Sugar-Vegetable Fermented Beverage.</title>
        <authorList>
            <person name="Chiou T.Y."/>
            <person name="Oshima K."/>
            <person name="Suda W."/>
            <person name="Hattori M."/>
            <person name="Takahashi T."/>
        </authorList>
    </citation>
    <scope>NUCLEOTIDE SEQUENCE [LARGE SCALE GENOMIC DNA]</scope>
    <source>
        <strain evidence="2 3">NBRC111894</strain>
    </source>
</reference>
<dbReference type="PANTHER" id="PTHR36434:SF1">
    <property type="entry name" value="MEMBRANE PROTEASE YUGP-RELATED"/>
    <property type="match status" value="1"/>
</dbReference>
<keyword evidence="1" id="KW-1133">Transmembrane helix</keyword>
<organism evidence="2 3">
    <name type="scientific">Sporolactobacillus inulinus</name>
    <dbReference type="NCBI Taxonomy" id="2078"/>
    <lineage>
        <taxon>Bacteria</taxon>
        <taxon>Bacillati</taxon>
        <taxon>Bacillota</taxon>
        <taxon>Bacilli</taxon>
        <taxon>Bacillales</taxon>
        <taxon>Sporolactobacillaceae</taxon>
        <taxon>Sporolactobacillus</taxon>
    </lineage>
</organism>
<dbReference type="Pfam" id="PF04298">
    <property type="entry name" value="Zn_peptidase_2"/>
    <property type="match status" value="1"/>
</dbReference>
<dbReference type="Proteomes" id="UP000319716">
    <property type="component" value="Unassembled WGS sequence"/>
</dbReference>
<dbReference type="EMBL" id="BEXB01000010">
    <property type="protein sequence ID" value="GAY75955.1"/>
    <property type="molecule type" value="Genomic_DNA"/>
</dbReference>
<evidence type="ECO:0000313" key="3">
    <source>
        <dbReference type="Proteomes" id="UP000319716"/>
    </source>
</evidence>
<accession>A0A4Y1ZA92</accession>
<feature type="transmembrane region" description="Helical" evidence="1">
    <location>
        <begin position="6"/>
        <end position="22"/>
    </location>
</feature>
<keyword evidence="1" id="KW-0812">Transmembrane</keyword>
<dbReference type="AlphaFoldDB" id="A0A4Y1ZA92"/>
<keyword evidence="1" id="KW-0472">Membrane</keyword>
<comment type="caution">
    <text evidence="2">The sequence shown here is derived from an EMBL/GenBank/DDBJ whole genome shotgun (WGS) entry which is preliminary data.</text>
</comment>
<sequence>MIQYLIYLGILMLIPMWAQMRVRSTYARYSEVSNSTGMTGAQTARRILDDNGLYDVTIREVAGSLTDHYDPRDKSINLSTDIYHGASIAGTAVAAHEVGHAIQDAKDYTFMRVRSALVPVANLGSNLSYILILAGVFLGMFQLAALGVVFFAAAVLFQIVTLPVEFDASGRALKQIVSLGIVQENERPQAKKYYLLQQ</sequence>
<dbReference type="PANTHER" id="PTHR36434">
    <property type="entry name" value="MEMBRANE PROTEASE YUGP-RELATED"/>
    <property type="match status" value="1"/>
</dbReference>
<proteinExistence type="predicted"/>
<name>A0A4Y1ZA92_9BACL</name>
<protein>
    <submittedName>
        <fullName evidence="2">Probable metal-dependent peptidase</fullName>
    </submittedName>
</protein>
<dbReference type="InterPro" id="IPR007395">
    <property type="entry name" value="Zn_peptidase_2"/>
</dbReference>
<gene>
    <name evidence="2" type="ORF">NBRC111894_1509</name>
</gene>
<evidence type="ECO:0000256" key="1">
    <source>
        <dbReference type="SAM" id="Phobius"/>
    </source>
</evidence>